<comment type="caution">
    <text evidence="1">The sequence shown here is derived from an EMBL/GenBank/DDBJ whole genome shotgun (WGS) entry which is preliminary data.</text>
</comment>
<accession>A0ABT3MSH1</accession>
<evidence type="ECO:0000313" key="2">
    <source>
        <dbReference type="Proteomes" id="UP001209854"/>
    </source>
</evidence>
<gene>
    <name evidence="1" type="ORF">NX722_06535</name>
</gene>
<reference evidence="1 2" key="1">
    <citation type="submission" date="2022-10" db="EMBL/GenBank/DDBJ databases">
        <title>High-quality genome sequences of two octocoral-associated bacteria, Endozoicomonas euniceicola EF212 and Endozoicomonas gorgoniicola PS125.</title>
        <authorList>
            <person name="Chiou Y.-J."/>
            <person name="Chen Y.-H."/>
        </authorList>
    </citation>
    <scope>NUCLEOTIDE SEQUENCE [LARGE SCALE GENOMIC DNA]</scope>
    <source>
        <strain evidence="1 2">PS125</strain>
    </source>
</reference>
<dbReference type="RefSeq" id="WP_262567279.1">
    <property type="nucleotide sequence ID" value="NZ_JAPFCC010000001.1"/>
</dbReference>
<proteinExistence type="predicted"/>
<evidence type="ECO:0000313" key="1">
    <source>
        <dbReference type="EMBL" id="MCW7552310.1"/>
    </source>
</evidence>
<sequence>MPERKPRKHLCLDSMIQLICDSFAKIPDHRPNQYQDKISLLDTLMYAFAMMHLKYPSLLEFDRERETEELRFNLNHLYRVKGKIPCDT</sequence>
<organism evidence="1 2">
    <name type="scientific">Endozoicomonas gorgoniicola</name>
    <dbReference type="NCBI Taxonomy" id="1234144"/>
    <lineage>
        <taxon>Bacteria</taxon>
        <taxon>Pseudomonadati</taxon>
        <taxon>Pseudomonadota</taxon>
        <taxon>Gammaproteobacteria</taxon>
        <taxon>Oceanospirillales</taxon>
        <taxon>Endozoicomonadaceae</taxon>
        <taxon>Endozoicomonas</taxon>
    </lineage>
</organism>
<keyword evidence="2" id="KW-1185">Reference proteome</keyword>
<dbReference type="Proteomes" id="UP001209854">
    <property type="component" value="Unassembled WGS sequence"/>
</dbReference>
<name>A0ABT3MSH1_9GAMM</name>
<protein>
    <submittedName>
        <fullName evidence="1">Uncharacterized protein</fullName>
    </submittedName>
</protein>
<dbReference type="EMBL" id="JAPFCC010000001">
    <property type="protein sequence ID" value="MCW7552310.1"/>
    <property type="molecule type" value="Genomic_DNA"/>
</dbReference>